<keyword evidence="3" id="KW-1185">Reference proteome</keyword>
<dbReference type="OrthoDB" id="1701424at2759"/>
<dbReference type="EMBL" id="CAKMNS010000079">
    <property type="protein sequence ID" value="CAH1276496.1"/>
    <property type="molecule type" value="Genomic_DNA"/>
</dbReference>
<evidence type="ECO:0000313" key="2">
    <source>
        <dbReference type="EMBL" id="CAH1276496.1"/>
    </source>
</evidence>
<evidence type="ECO:0000313" key="3">
    <source>
        <dbReference type="Proteomes" id="UP000838412"/>
    </source>
</evidence>
<evidence type="ECO:0000256" key="1">
    <source>
        <dbReference type="SAM" id="MobiDB-lite"/>
    </source>
</evidence>
<gene>
    <name evidence="2" type="primary">Hypp9400</name>
    <name evidence="2" type="ORF">BLAG_LOCUS25795</name>
</gene>
<protein>
    <submittedName>
        <fullName evidence="2">Hypp9400 protein</fullName>
    </submittedName>
</protein>
<name>A0A8S4MLT6_BRALA</name>
<proteinExistence type="predicted"/>
<reference evidence="2" key="1">
    <citation type="submission" date="2022-01" db="EMBL/GenBank/DDBJ databases">
        <authorList>
            <person name="Braso-Vives M."/>
        </authorList>
    </citation>
    <scope>NUCLEOTIDE SEQUENCE</scope>
</reference>
<organism evidence="2 3">
    <name type="scientific">Branchiostoma lanceolatum</name>
    <name type="common">Common lancelet</name>
    <name type="synonym">Amphioxus lanceolatum</name>
    <dbReference type="NCBI Taxonomy" id="7740"/>
    <lineage>
        <taxon>Eukaryota</taxon>
        <taxon>Metazoa</taxon>
        <taxon>Chordata</taxon>
        <taxon>Cephalochordata</taxon>
        <taxon>Leptocardii</taxon>
        <taxon>Amphioxiformes</taxon>
        <taxon>Branchiostomatidae</taxon>
        <taxon>Branchiostoma</taxon>
    </lineage>
</organism>
<sequence length="153" mass="16774">MRKKRRPHGLACIYQTKTDPGFAPVPLVTLDNPADRTVFAPATDHSNVCPINFRCESFAFAERIITETKKRDARVVDFTPNSWQGAGSGAPGLPLRPSLFLTASTRWRSDGCSRANRSSFAEERGRRARSAHADPLGGGTRQPPWNVGRAPSV</sequence>
<dbReference type="AlphaFoldDB" id="A0A8S4MLT6"/>
<comment type="caution">
    <text evidence="2">The sequence shown here is derived from an EMBL/GenBank/DDBJ whole genome shotgun (WGS) entry which is preliminary data.</text>
</comment>
<feature type="region of interest" description="Disordered" evidence="1">
    <location>
        <begin position="111"/>
        <end position="153"/>
    </location>
</feature>
<accession>A0A8S4MLT6</accession>
<dbReference type="Proteomes" id="UP000838412">
    <property type="component" value="Unassembled WGS sequence"/>
</dbReference>